<protein>
    <submittedName>
        <fullName evidence="2">Uncharacterized protein</fullName>
    </submittedName>
</protein>
<reference evidence="2" key="2">
    <citation type="journal article" date="2023" name="IMA Fungus">
        <title>Comparative genomic study of the Penicillium genus elucidates a diverse pangenome and 15 lateral gene transfer events.</title>
        <authorList>
            <person name="Petersen C."/>
            <person name="Sorensen T."/>
            <person name="Nielsen M.R."/>
            <person name="Sondergaard T.E."/>
            <person name="Sorensen J.L."/>
            <person name="Fitzpatrick D.A."/>
            <person name="Frisvad J.C."/>
            <person name="Nielsen K.L."/>
        </authorList>
    </citation>
    <scope>NUCLEOTIDE SEQUENCE</scope>
    <source>
        <strain evidence="2">IBT 22155</strain>
    </source>
</reference>
<reference evidence="2" key="1">
    <citation type="submission" date="2022-11" db="EMBL/GenBank/DDBJ databases">
        <authorList>
            <person name="Petersen C."/>
        </authorList>
    </citation>
    <scope>NUCLEOTIDE SEQUENCE</scope>
    <source>
        <strain evidence="2">IBT 22155</strain>
    </source>
</reference>
<evidence type="ECO:0000313" key="2">
    <source>
        <dbReference type="EMBL" id="KAJ5120431.1"/>
    </source>
</evidence>
<proteinExistence type="predicted"/>
<dbReference type="RefSeq" id="XP_056516935.1">
    <property type="nucleotide sequence ID" value="XM_056670562.1"/>
</dbReference>
<evidence type="ECO:0000313" key="3">
    <source>
        <dbReference type="Proteomes" id="UP001149079"/>
    </source>
</evidence>
<dbReference type="OrthoDB" id="4312532at2759"/>
<organism evidence="2 3">
    <name type="scientific">Penicillium bovifimosum</name>
    <dbReference type="NCBI Taxonomy" id="126998"/>
    <lineage>
        <taxon>Eukaryota</taxon>
        <taxon>Fungi</taxon>
        <taxon>Dikarya</taxon>
        <taxon>Ascomycota</taxon>
        <taxon>Pezizomycotina</taxon>
        <taxon>Eurotiomycetes</taxon>
        <taxon>Eurotiomycetidae</taxon>
        <taxon>Eurotiales</taxon>
        <taxon>Aspergillaceae</taxon>
        <taxon>Penicillium</taxon>
    </lineage>
</organism>
<dbReference type="GeneID" id="81409733"/>
<evidence type="ECO:0000256" key="1">
    <source>
        <dbReference type="SAM" id="MobiDB-lite"/>
    </source>
</evidence>
<dbReference type="Proteomes" id="UP001149079">
    <property type="component" value="Unassembled WGS sequence"/>
</dbReference>
<gene>
    <name evidence="2" type="ORF">N7515_009819</name>
</gene>
<dbReference type="AlphaFoldDB" id="A0A9W9GHN5"/>
<comment type="caution">
    <text evidence="2">The sequence shown here is derived from an EMBL/GenBank/DDBJ whole genome shotgun (WGS) entry which is preliminary data.</text>
</comment>
<name>A0A9W9GHN5_9EURO</name>
<accession>A0A9W9GHN5</accession>
<keyword evidence="3" id="KW-1185">Reference proteome</keyword>
<sequence>MAQDRQDTIVEDQGVDLPDIGSFNPDTITPPLKHRVDLHAWINKAERTLRGHNLHNLINTNIPWPYPSDPNVEKWRSLSLQVREWLSSSMDPALLQEIEARGTPTDFADDFIAEVKKHMKSQTHGALKAAVHSFRKLSRSQFTTSEEFLRTLKRQYRAICALNGNLPPYYPLEAMLSELAEIPELSVFILVKDNELNAIEDPVETITINDFYRYSTAILDYIKSRNADYFTL</sequence>
<dbReference type="EMBL" id="JAPQKL010000008">
    <property type="protein sequence ID" value="KAJ5120431.1"/>
    <property type="molecule type" value="Genomic_DNA"/>
</dbReference>
<feature type="region of interest" description="Disordered" evidence="1">
    <location>
        <begin position="1"/>
        <end position="24"/>
    </location>
</feature>